<dbReference type="PANTHER" id="PTHR43982">
    <property type="entry name" value="UBIQUITIN CARBOXYL-TERMINAL HYDROLASE"/>
    <property type="match status" value="1"/>
</dbReference>
<sequence length="1298" mass="145053">MAGHYDLRSEQDLDGSTYASLPGTAVEEFVPHNHTPMKEKISARQEFPGCHPSRWIYELLHNQFTTCDLFDRARAAKIESPFTWEHTHRLIINGNQSFSTNSTRVLSSVCLNCHFHFVFKMVWKKRHAQELCNSRQARWPMKDAQFPWHHLVWSGPDTESNITNGHTKYYPLLAREYFVCSAAPCTFQVTLEISEPRMAKWWVDLLLDRDTIRESLRVAKEQDPGRYEAATDDWVDQAPMDLNTYLKNLLEASSPGKARSISKRNKRFAVLFGPRCFSIFRELEFTEKVDEQGGVEEGSFTPPVPSPPGGPNGATELGTYRGFVEDVRAEVQCVIHRRGEPAELCTHSLHADLGCVEVPNVSSNVLVNLDRYKLMGVLPNQSKEIVVSAYKRQWELVPSKRRELIAALMNVANDLNDEQLIDYAVTQSSVFDSQLQTQSTSDGDGLVSQALIFLGLQPPNNYKAEALCAAFRQKLARDPGEATTARNMLLLIAQASTDDTYQATLLMEADGRMSLTTAKMVLGLDGASSFGPDALEAAMNKVERSSNKDKKATFLDAMEAIADHTNATDLKRTVAEMRQPNGIAAPKGSGSLSGPARPVNYDLPVGLENIGNTCYLNSLLQYLFTVKPVRDIALNYGDFKLELNDENIKKRLLGGNKMRMDRGEAVVAQAFAQELSDLFNKLETSDKLATRPSQKLANAVLLSTHTLLNDSKHASEPVIGRKPPPLPARPPPQPPAKTPYDLEMANTTEKAEPDLIDTASTVSSQTLVEKGADSSYEKVEASPTAAEDQIIDTVMEVEQDDVATDSSLKSAETAKPATRDGGDAIDETQNADAKMIDVDEPETVDQNVISALEHQRISSGTDQQDVEEVMGSILNRLQAAIRPSSVDQSTGIQLEKIMETFFVTTINYTKKFDDKTYQKEVSFDRSITAFPAPKGTCSLYDALGRNFDQQIIEESKLSRYTAIKTLPPVLHVLIQRSQSMGSKNRNSVDIPETLYLDRYMDAPHDSPVFQQRVESWVIASRISDLKTRKATVKVPPTGAYFKNYGHDESPRPASQDEAEGSEWIASEQTWAFNALVDDDFLLFNGPANDSTPVAELPPNPKDVKSAEASIREMIEKELHQREEALEKYHAGLKNTPYRLHAVICHSGQLMSGHYWVWIHDFERNIWRKYNDSNVELNRSTDEVLATLSSSGEPYFLCYVRDEDKDEYVDVPRRRRPPPAADADGDVAVSNNEPVADSKTLEDLTPHQRSHSHPRCHHRQPLKRLTRSSTAAASRARPRATGSLTYGRSRSRLSIYRHA</sequence>
<dbReference type="Proteomes" id="UP000730481">
    <property type="component" value="Unassembled WGS sequence"/>
</dbReference>
<dbReference type="PANTHER" id="PTHR43982:SF6">
    <property type="entry name" value="UBIQUITIN CARBOXYL-TERMINAL HYDROLASE 2-RELATED"/>
    <property type="match status" value="1"/>
</dbReference>
<dbReference type="InterPro" id="IPR028889">
    <property type="entry name" value="USP"/>
</dbReference>
<evidence type="ECO:0000256" key="5">
    <source>
        <dbReference type="ARBA" id="ARBA00022801"/>
    </source>
</evidence>
<keyword evidence="4" id="KW-0833">Ubl conjugation pathway</keyword>
<dbReference type="InterPro" id="IPR044635">
    <property type="entry name" value="UBP14-like"/>
</dbReference>
<feature type="compositionally biased region" description="Basic residues" evidence="7">
    <location>
        <begin position="1288"/>
        <end position="1298"/>
    </location>
</feature>
<feature type="domain" description="USP" evidence="8">
    <location>
        <begin position="605"/>
        <end position="1201"/>
    </location>
</feature>
<dbReference type="CDD" id="cd02666">
    <property type="entry name" value="Peptidase_C19J"/>
    <property type="match status" value="1"/>
</dbReference>
<dbReference type="Pfam" id="PF00443">
    <property type="entry name" value="UCH"/>
    <property type="match status" value="1"/>
</dbReference>
<feature type="region of interest" description="Disordered" evidence="7">
    <location>
        <begin position="712"/>
        <end position="740"/>
    </location>
</feature>
<keyword evidence="10" id="KW-1185">Reference proteome</keyword>
<evidence type="ECO:0000256" key="4">
    <source>
        <dbReference type="ARBA" id="ARBA00022786"/>
    </source>
</evidence>
<dbReference type="PROSITE" id="PS00973">
    <property type="entry name" value="USP_2"/>
    <property type="match status" value="1"/>
</dbReference>
<dbReference type="Gene3D" id="3.90.70.10">
    <property type="entry name" value="Cysteine proteinases"/>
    <property type="match status" value="2"/>
</dbReference>
<accession>A0A9P5ARX7</accession>
<comment type="catalytic activity">
    <reaction evidence="1">
        <text>Thiol-dependent hydrolysis of ester, thioester, amide, peptide and isopeptide bonds formed by the C-terminal Gly of ubiquitin (a 76-residue protein attached to proteins as an intracellular targeting signal).</text>
        <dbReference type="EC" id="3.4.19.12"/>
    </reaction>
</comment>
<dbReference type="InterPro" id="IPR018200">
    <property type="entry name" value="USP_CS"/>
</dbReference>
<keyword evidence="6" id="KW-0788">Thiol protease</keyword>
<evidence type="ECO:0000256" key="2">
    <source>
        <dbReference type="ARBA" id="ARBA00012759"/>
    </source>
</evidence>
<organism evidence="9 10">
    <name type="scientific">Fusarium beomiforme</name>
    <dbReference type="NCBI Taxonomy" id="44412"/>
    <lineage>
        <taxon>Eukaryota</taxon>
        <taxon>Fungi</taxon>
        <taxon>Dikarya</taxon>
        <taxon>Ascomycota</taxon>
        <taxon>Pezizomycotina</taxon>
        <taxon>Sordariomycetes</taxon>
        <taxon>Hypocreomycetidae</taxon>
        <taxon>Hypocreales</taxon>
        <taxon>Nectriaceae</taxon>
        <taxon>Fusarium</taxon>
        <taxon>Fusarium burgessii species complex</taxon>
    </lineage>
</organism>
<feature type="region of interest" description="Disordered" evidence="7">
    <location>
        <begin position="291"/>
        <end position="315"/>
    </location>
</feature>
<dbReference type="EMBL" id="PVQB02000076">
    <property type="protein sequence ID" value="KAF4343860.1"/>
    <property type="molecule type" value="Genomic_DNA"/>
</dbReference>
<proteinExistence type="predicted"/>
<dbReference type="InterPro" id="IPR001394">
    <property type="entry name" value="Peptidase_C19_UCH"/>
</dbReference>
<evidence type="ECO:0000259" key="8">
    <source>
        <dbReference type="PROSITE" id="PS50235"/>
    </source>
</evidence>
<comment type="caution">
    <text evidence="9">The sequence shown here is derived from an EMBL/GenBank/DDBJ whole genome shotgun (WGS) entry which is preliminary data.</text>
</comment>
<dbReference type="InterPro" id="IPR025305">
    <property type="entry name" value="UCH_repeat_domain"/>
</dbReference>
<gene>
    <name evidence="9" type="ORF">FBEOM_2193</name>
</gene>
<dbReference type="PROSITE" id="PS50235">
    <property type="entry name" value="USP_3"/>
    <property type="match status" value="1"/>
</dbReference>
<dbReference type="SUPFAM" id="SSF54001">
    <property type="entry name" value="Cysteine proteinases"/>
    <property type="match status" value="1"/>
</dbReference>
<dbReference type="GO" id="GO:0004843">
    <property type="term" value="F:cysteine-type deubiquitinase activity"/>
    <property type="evidence" value="ECO:0007669"/>
    <property type="project" value="UniProtKB-EC"/>
</dbReference>
<dbReference type="Pfam" id="PF13446">
    <property type="entry name" value="RPT"/>
    <property type="match status" value="2"/>
</dbReference>
<feature type="region of interest" description="Disordered" evidence="7">
    <location>
        <begin position="1210"/>
        <end position="1298"/>
    </location>
</feature>
<protein>
    <recommendedName>
        <fullName evidence="2">ubiquitinyl hydrolase 1</fullName>
        <ecNumber evidence="2">3.4.19.12</ecNumber>
    </recommendedName>
</protein>
<evidence type="ECO:0000256" key="7">
    <source>
        <dbReference type="SAM" id="MobiDB-lite"/>
    </source>
</evidence>
<evidence type="ECO:0000313" key="10">
    <source>
        <dbReference type="Proteomes" id="UP000730481"/>
    </source>
</evidence>
<reference evidence="9" key="1">
    <citation type="journal article" date="2017" name="Mycologia">
        <title>Fusarium algeriense, sp. nov., a novel toxigenic crown rot pathogen of durum wheat from Algeria is nested in the Fusarium burgessii species complex.</title>
        <authorList>
            <person name="Laraba I."/>
            <person name="Keddad A."/>
            <person name="Boureghda H."/>
            <person name="Abdallah N."/>
            <person name="Vaughan M.M."/>
            <person name="Proctor R.H."/>
            <person name="Busman M."/>
            <person name="O'Donnell K."/>
        </authorList>
    </citation>
    <scope>NUCLEOTIDE SEQUENCE</scope>
    <source>
        <strain evidence="9">NRRL 25174</strain>
    </source>
</reference>
<keyword evidence="5 9" id="KW-0378">Hydrolase</keyword>
<dbReference type="GO" id="GO:0061136">
    <property type="term" value="P:regulation of proteasomal protein catabolic process"/>
    <property type="evidence" value="ECO:0007669"/>
    <property type="project" value="TreeGrafter"/>
</dbReference>
<evidence type="ECO:0000256" key="3">
    <source>
        <dbReference type="ARBA" id="ARBA00022670"/>
    </source>
</evidence>
<feature type="compositionally biased region" description="Low complexity" evidence="7">
    <location>
        <begin position="1266"/>
        <end position="1280"/>
    </location>
</feature>
<dbReference type="InterPro" id="IPR038765">
    <property type="entry name" value="Papain-like_cys_pep_sf"/>
</dbReference>
<dbReference type="GO" id="GO:0070628">
    <property type="term" value="F:proteasome binding"/>
    <property type="evidence" value="ECO:0007669"/>
    <property type="project" value="TreeGrafter"/>
</dbReference>
<dbReference type="GO" id="GO:0016579">
    <property type="term" value="P:protein deubiquitination"/>
    <property type="evidence" value="ECO:0007669"/>
    <property type="project" value="InterPro"/>
</dbReference>
<feature type="compositionally biased region" description="Basic residues" evidence="7">
    <location>
        <begin position="1247"/>
        <end position="1265"/>
    </location>
</feature>
<dbReference type="PROSITE" id="PS00972">
    <property type="entry name" value="USP_1"/>
    <property type="match status" value="1"/>
</dbReference>
<feature type="region of interest" description="Disordered" evidence="7">
    <location>
        <begin position="802"/>
        <end position="825"/>
    </location>
</feature>
<keyword evidence="3" id="KW-0645">Protease</keyword>
<dbReference type="OrthoDB" id="2420415at2759"/>
<evidence type="ECO:0000256" key="1">
    <source>
        <dbReference type="ARBA" id="ARBA00000707"/>
    </source>
</evidence>
<dbReference type="EC" id="3.4.19.12" evidence="2"/>
<feature type="compositionally biased region" description="Pro residues" evidence="7">
    <location>
        <begin position="722"/>
        <end position="737"/>
    </location>
</feature>
<evidence type="ECO:0000256" key="6">
    <source>
        <dbReference type="ARBA" id="ARBA00022807"/>
    </source>
</evidence>
<name>A0A9P5ARX7_9HYPO</name>
<dbReference type="GO" id="GO:0043161">
    <property type="term" value="P:proteasome-mediated ubiquitin-dependent protein catabolic process"/>
    <property type="evidence" value="ECO:0007669"/>
    <property type="project" value="InterPro"/>
</dbReference>
<reference evidence="9" key="2">
    <citation type="submission" date="2020-02" db="EMBL/GenBank/DDBJ databases">
        <title>Identification and distribution of gene clusters putatively required for synthesis of sphingolipid metabolism inhibitors in phylogenetically diverse species of the filamentous fungus Fusarium.</title>
        <authorList>
            <person name="Kim H.-S."/>
            <person name="Busman M."/>
            <person name="Brown D.W."/>
            <person name="Divon H."/>
            <person name="Uhlig S."/>
            <person name="Proctor R.H."/>
        </authorList>
    </citation>
    <scope>NUCLEOTIDE SEQUENCE</scope>
    <source>
        <strain evidence="9">NRRL 25174</strain>
    </source>
</reference>
<evidence type="ECO:0000313" key="9">
    <source>
        <dbReference type="EMBL" id="KAF4343860.1"/>
    </source>
</evidence>